<comment type="caution">
    <text evidence="7">The sequence shown here is derived from an EMBL/GenBank/DDBJ whole genome shotgun (WGS) entry which is preliminary data.</text>
</comment>
<gene>
    <name evidence="7" type="ORF">E4O86_10575</name>
</gene>
<protein>
    <recommendedName>
        <fullName evidence="9">Polysaccharide biosynthesis protein C-terminal domain-containing protein</fullName>
    </recommendedName>
</protein>
<evidence type="ECO:0000256" key="5">
    <source>
        <dbReference type="ARBA" id="ARBA00023136"/>
    </source>
</evidence>
<dbReference type="InterPro" id="IPR050833">
    <property type="entry name" value="Poly_Biosynth_Transport"/>
</dbReference>
<name>A0A964WTM6_9HYPH</name>
<feature type="transmembrane region" description="Helical" evidence="6">
    <location>
        <begin position="36"/>
        <end position="55"/>
    </location>
</feature>
<feature type="transmembrane region" description="Helical" evidence="6">
    <location>
        <begin position="413"/>
        <end position="434"/>
    </location>
</feature>
<evidence type="ECO:0000256" key="3">
    <source>
        <dbReference type="ARBA" id="ARBA00022692"/>
    </source>
</evidence>
<dbReference type="GO" id="GO:0005886">
    <property type="term" value="C:plasma membrane"/>
    <property type="evidence" value="ECO:0007669"/>
    <property type="project" value="UniProtKB-SubCell"/>
</dbReference>
<feature type="transmembrane region" description="Helical" evidence="6">
    <location>
        <begin position="359"/>
        <end position="377"/>
    </location>
</feature>
<evidence type="ECO:0000256" key="2">
    <source>
        <dbReference type="ARBA" id="ARBA00022475"/>
    </source>
</evidence>
<feature type="transmembrane region" description="Helical" evidence="6">
    <location>
        <begin position="141"/>
        <end position="163"/>
    </location>
</feature>
<feature type="transmembrane region" description="Helical" evidence="6">
    <location>
        <begin position="329"/>
        <end position="353"/>
    </location>
</feature>
<keyword evidence="8" id="KW-1185">Reference proteome</keyword>
<evidence type="ECO:0000256" key="4">
    <source>
        <dbReference type="ARBA" id="ARBA00022989"/>
    </source>
</evidence>
<dbReference type="PANTHER" id="PTHR30250">
    <property type="entry name" value="PST FAMILY PREDICTED COLANIC ACID TRANSPORTER"/>
    <property type="match status" value="1"/>
</dbReference>
<feature type="transmembrane region" description="Helical" evidence="6">
    <location>
        <begin position="389"/>
        <end position="407"/>
    </location>
</feature>
<keyword evidence="3 6" id="KW-0812">Transmembrane</keyword>
<feature type="transmembrane region" description="Helical" evidence="6">
    <location>
        <begin position="205"/>
        <end position="224"/>
    </location>
</feature>
<dbReference type="OrthoDB" id="9800982at2"/>
<dbReference type="AlphaFoldDB" id="A0A964WTM6"/>
<dbReference type="InterPro" id="IPR002797">
    <property type="entry name" value="Polysacc_synth"/>
</dbReference>
<sequence>MKNGNSYAEIGRRVWAIVRHTMTAEDEPSLARRATILAFVIRLANAVLVYVAQVVMARLMGQFEYGVFAYVWVWFLVIGTVANLGFAEAPIRYLPQYRERGDFDHLRGFLRAGWVVVAIAAVGFGLLSAALILIARDLLESAYVLPLLLMLIGLPFASLQGYLEGVGRAYSWTMPALFPVYIMRHGLLLILMVLAVALGAAPTAATAYVCLIATLLVSLVSQWMSITRRLSKVVEDGPAAYRRVEWIKGSIPFSVMYGTAQLFAFADVLVLSFFVGPDELAIYFAATRIIQVIQLIPFAASVGTAQLFSANHALGNSERLTRITHEVTFWTTAISVLVALAVIAGGHLLLGLFGSNYDAGFVTLLILSVGLIVRVAAGPAEDLLNMTGHAPWAAWTYVVTIAINVALNVALIIPFGIAGAALGTSAALCLRAFWLALAARKRLGIDTTILAARPSLDALKGMLPARESAAPAE</sequence>
<organism evidence="7 8">
    <name type="scientific">Propylenella binzhouense</name>
    <dbReference type="NCBI Taxonomy" id="2555902"/>
    <lineage>
        <taxon>Bacteria</taxon>
        <taxon>Pseudomonadati</taxon>
        <taxon>Pseudomonadota</taxon>
        <taxon>Alphaproteobacteria</taxon>
        <taxon>Hyphomicrobiales</taxon>
        <taxon>Propylenellaceae</taxon>
        <taxon>Propylenella</taxon>
    </lineage>
</organism>
<feature type="transmembrane region" description="Helical" evidence="6">
    <location>
        <begin position="67"/>
        <end position="87"/>
    </location>
</feature>
<dbReference type="Proteomes" id="UP000773614">
    <property type="component" value="Unassembled WGS sequence"/>
</dbReference>
<proteinExistence type="predicted"/>
<reference evidence="7" key="1">
    <citation type="submission" date="2019-03" db="EMBL/GenBank/DDBJ databases">
        <title>Afifella sp. nov., isolated from activated sludge.</title>
        <authorList>
            <person name="Li Q."/>
            <person name="Liu Y."/>
        </authorList>
    </citation>
    <scope>NUCLEOTIDE SEQUENCE</scope>
    <source>
        <strain evidence="7">L72</strain>
    </source>
</reference>
<accession>A0A964WTM6</accession>
<keyword evidence="4 6" id="KW-1133">Transmembrane helix</keyword>
<dbReference type="EMBL" id="SPKJ01000030">
    <property type="protein sequence ID" value="MYZ48154.1"/>
    <property type="molecule type" value="Genomic_DNA"/>
</dbReference>
<comment type="subcellular location">
    <subcellularLocation>
        <location evidence="1">Cell membrane</location>
        <topology evidence="1">Multi-pass membrane protein</topology>
    </subcellularLocation>
</comment>
<keyword evidence="5 6" id="KW-0472">Membrane</keyword>
<evidence type="ECO:0008006" key="9">
    <source>
        <dbReference type="Google" id="ProtNLM"/>
    </source>
</evidence>
<evidence type="ECO:0000313" key="7">
    <source>
        <dbReference type="EMBL" id="MYZ48154.1"/>
    </source>
</evidence>
<dbReference type="RefSeq" id="WP_161140505.1">
    <property type="nucleotide sequence ID" value="NZ_SPKJ01000030.1"/>
</dbReference>
<dbReference type="Pfam" id="PF01943">
    <property type="entry name" value="Polysacc_synt"/>
    <property type="match status" value="1"/>
</dbReference>
<dbReference type="PANTHER" id="PTHR30250:SF11">
    <property type="entry name" value="O-ANTIGEN TRANSPORTER-RELATED"/>
    <property type="match status" value="1"/>
</dbReference>
<feature type="transmembrane region" description="Helical" evidence="6">
    <location>
        <begin position="108"/>
        <end position="135"/>
    </location>
</feature>
<feature type="transmembrane region" description="Helical" evidence="6">
    <location>
        <begin position="251"/>
        <end position="275"/>
    </location>
</feature>
<keyword evidence="2" id="KW-1003">Cell membrane</keyword>
<evidence type="ECO:0000256" key="1">
    <source>
        <dbReference type="ARBA" id="ARBA00004651"/>
    </source>
</evidence>
<evidence type="ECO:0000256" key="6">
    <source>
        <dbReference type="SAM" id="Phobius"/>
    </source>
</evidence>
<feature type="transmembrane region" description="Helical" evidence="6">
    <location>
        <begin position="175"/>
        <end position="199"/>
    </location>
</feature>
<evidence type="ECO:0000313" key="8">
    <source>
        <dbReference type="Proteomes" id="UP000773614"/>
    </source>
</evidence>